<evidence type="ECO:0000256" key="1">
    <source>
        <dbReference type="SAM" id="Phobius"/>
    </source>
</evidence>
<dbReference type="EMBL" id="AP027729">
    <property type="protein sequence ID" value="BDZ40849.1"/>
    <property type="molecule type" value="Genomic_DNA"/>
</dbReference>
<reference evidence="3" key="1">
    <citation type="journal article" date="2019" name="Int. J. Syst. Evol. Microbiol.">
        <title>The Global Catalogue of Microorganisms (GCM) 10K type strain sequencing project: providing services to taxonomists for standard genome sequencing and annotation.</title>
        <authorList>
            <consortium name="The Broad Institute Genomics Platform"/>
            <consortium name="The Broad Institute Genome Sequencing Center for Infectious Disease"/>
            <person name="Wu L."/>
            <person name="Ma J."/>
        </authorList>
    </citation>
    <scope>NUCLEOTIDE SEQUENCE [LARGE SCALE GENOMIC DNA]</scope>
    <source>
        <strain evidence="3">NBRC 108565</strain>
    </source>
</reference>
<keyword evidence="3" id="KW-1185">Reference proteome</keyword>
<name>A0ABN6X815_9CELL</name>
<dbReference type="InterPro" id="IPR021414">
    <property type="entry name" value="DUF3054"/>
</dbReference>
<keyword evidence="1" id="KW-0812">Transmembrane</keyword>
<feature type="transmembrane region" description="Helical" evidence="1">
    <location>
        <begin position="16"/>
        <end position="36"/>
    </location>
</feature>
<organism evidence="2 3">
    <name type="scientific">Paraoerskovia sediminicola</name>
    <dbReference type="NCBI Taxonomy" id="1138587"/>
    <lineage>
        <taxon>Bacteria</taxon>
        <taxon>Bacillati</taxon>
        <taxon>Actinomycetota</taxon>
        <taxon>Actinomycetes</taxon>
        <taxon>Micrococcales</taxon>
        <taxon>Cellulomonadaceae</taxon>
        <taxon>Paraoerskovia</taxon>
    </lineage>
</organism>
<dbReference type="RefSeq" id="WP_286218173.1">
    <property type="nucleotide sequence ID" value="NZ_AP027729.1"/>
</dbReference>
<evidence type="ECO:0000313" key="3">
    <source>
        <dbReference type="Proteomes" id="UP001321475"/>
    </source>
</evidence>
<protein>
    <submittedName>
        <fullName evidence="2">Membrane protein</fullName>
    </submittedName>
</protein>
<gene>
    <name evidence="2" type="ORF">GCM10025865_01480</name>
</gene>
<keyword evidence="1" id="KW-1133">Transmembrane helix</keyword>
<feature type="transmembrane region" description="Helical" evidence="1">
    <location>
        <begin position="48"/>
        <end position="66"/>
    </location>
</feature>
<evidence type="ECO:0000313" key="2">
    <source>
        <dbReference type="EMBL" id="BDZ40849.1"/>
    </source>
</evidence>
<accession>A0ABN6X815</accession>
<proteinExistence type="predicted"/>
<dbReference type="Proteomes" id="UP001321475">
    <property type="component" value="Chromosome"/>
</dbReference>
<sequence>MTDEPYPGSRARHVRTVVLAALADLACVVALTLGGYRTHDEGSPLAETLRIAWPFLVGLALGWLVARGWRRATALVPTGLVVWGCTWAGGVALRAATDQGVAPSFQIVSFGFLAATILGWRAVVALVDVLNPPGRRRRAARLAGRG</sequence>
<keyword evidence="1" id="KW-0472">Membrane</keyword>
<feature type="transmembrane region" description="Helical" evidence="1">
    <location>
        <begin position="73"/>
        <end position="93"/>
    </location>
</feature>
<feature type="transmembrane region" description="Helical" evidence="1">
    <location>
        <begin position="105"/>
        <end position="130"/>
    </location>
</feature>
<dbReference type="Pfam" id="PF11255">
    <property type="entry name" value="DUF3054"/>
    <property type="match status" value="1"/>
</dbReference>